<dbReference type="GO" id="GO:0034707">
    <property type="term" value="C:chloride channel complex"/>
    <property type="evidence" value="ECO:0007669"/>
    <property type="project" value="UniProtKB-KW"/>
</dbReference>
<keyword evidence="6" id="KW-0813">Transport</keyword>
<keyword evidence="8" id="KW-1185">Reference proteome</keyword>
<comment type="similarity">
    <text evidence="5 6">Belongs to the anion channel-forming bestrophin (TC 1.A.46) family. Calcium-sensitive chloride channel subfamily.</text>
</comment>
<evidence type="ECO:0000256" key="4">
    <source>
        <dbReference type="ARBA" id="ARBA00023136"/>
    </source>
</evidence>
<dbReference type="PANTHER" id="PTHR10736">
    <property type="entry name" value="BESTROPHIN"/>
    <property type="match status" value="1"/>
</dbReference>
<keyword evidence="6" id="KW-0406">Ion transport</keyword>
<accession>A0AAV2Q442</accession>
<organism evidence="7 8">
    <name type="scientific">Meganyctiphanes norvegica</name>
    <name type="common">Northern krill</name>
    <name type="synonym">Thysanopoda norvegica</name>
    <dbReference type="NCBI Taxonomy" id="48144"/>
    <lineage>
        <taxon>Eukaryota</taxon>
        <taxon>Metazoa</taxon>
        <taxon>Ecdysozoa</taxon>
        <taxon>Arthropoda</taxon>
        <taxon>Crustacea</taxon>
        <taxon>Multicrustacea</taxon>
        <taxon>Malacostraca</taxon>
        <taxon>Eumalacostraca</taxon>
        <taxon>Eucarida</taxon>
        <taxon>Euphausiacea</taxon>
        <taxon>Euphausiidae</taxon>
        <taxon>Meganyctiphanes</taxon>
    </lineage>
</organism>
<evidence type="ECO:0000313" key="8">
    <source>
        <dbReference type="Proteomes" id="UP001497623"/>
    </source>
</evidence>
<evidence type="ECO:0000313" key="7">
    <source>
        <dbReference type="EMBL" id="CAL4068349.1"/>
    </source>
</evidence>
<feature type="transmembrane region" description="Helical" evidence="6">
    <location>
        <begin position="130"/>
        <end position="146"/>
    </location>
</feature>
<dbReference type="InterPro" id="IPR021134">
    <property type="entry name" value="Bestrophin-like"/>
</dbReference>
<keyword evidence="3 6" id="KW-1133">Transmembrane helix</keyword>
<comment type="subcellular location">
    <subcellularLocation>
        <location evidence="6">Cell membrane</location>
        <topology evidence="6">Multi-pass membrane protein</topology>
    </subcellularLocation>
    <subcellularLocation>
        <location evidence="1">Membrane</location>
    </subcellularLocation>
</comment>
<keyword evidence="6" id="KW-1003">Cell membrane</keyword>
<dbReference type="GO" id="GO:0005254">
    <property type="term" value="F:chloride channel activity"/>
    <property type="evidence" value="ECO:0007669"/>
    <property type="project" value="UniProtKB-KW"/>
</dbReference>
<comment type="caution">
    <text evidence="7">The sequence shown here is derived from an EMBL/GenBank/DDBJ whole genome shotgun (WGS) entry which is preliminary data.</text>
</comment>
<protein>
    <recommendedName>
        <fullName evidence="6">Bestrophin homolog</fullName>
    </recommendedName>
</protein>
<feature type="transmembrane region" description="Helical" evidence="6">
    <location>
        <begin position="74"/>
        <end position="92"/>
    </location>
</feature>
<reference evidence="7 8" key="1">
    <citation type="submission" date="2024-05" db="EMBL/GenBank/DDBJ databases">
        <authorList>
            <person name="Wallberg A."/>
        </authorList>
    </citation>
    <scope>NUCLEOTIDE SEQUENCE [LARGE SCALE GENOMIC DNA]</scope>
</reference>
<evidence type="ECO:0000256" key="1">
    <source>
        <dbReference type="ARBA" id="ARBA00004370"/>
    </source>
</evidence>
<feature type="transmembrane region" description="Helical" evidence="6">
    <location>
        <begin position="286"/>
        <end position="303"/>
    </location>
</feature>
<evidence type="ECO:0000256" key="5">
    <source>
        <dbReference type="ARBA" id="ARBA00034769"/>
    </source>
</evidence>
<dbReference type="GO" id="GO:0005886">
    <property type="term" value="C:plasma membrane"/>
    <property type="evidence" value="ECO:0007669"/>
    <property type="project" value="UniProtKB-SubCell"/>
</dbReference>
<feature type="transmembrane region" description="Helical" evidence="6">
    <location>
        <begin position="33"/>
        <end position="54"/>
    </location>
</feature>
<evidence type="ECO:0000256" key="2">
    <source>
        <dbReference type="ARBA" id="ARBA00022692"/>
    </source>
</evidence>
<keyword evidence="4 6" id="KW-0472">Membrane</keyword>
<feature type="transmembrane region" description="Helical" evidence="6">
    <location>
        <begin position="255"/>
        <end position="274"/>
    </location>
</feature>
<dbReference type="Proteomes" id="UP001497623">
    <property type="component" value="Unassembled WGS sequence"/>
</dbReference>
<dbReference type="InterPro" id="IPR000615">
    <property type="entry name" value="Bestrophin"/>
</dbReference>
<keyword evidence="6" id="KW-0869">Chloride channel</keyword>
<sequence>MTVSYRKDCVTGQLLGGNLFKLLFRWKGSVYRLIWPDLLCFIIIYYALSAIYRAGLGPDEQKIFEDVVKHCAKFMNMVPLSWILGFFVGLVVNRWWAQYQSIPWPDTLSFIVHAGIPDNDSVSRKTRRTIVRYVNLAITMTLLKMLDPNHNPYKDKESLISEGLLTENEKEILENFESKTKKCRNVDNHSTMQCCECSFVDWWIPLTWAMGVVRKARNEEQIKSDRMANTINGEIIKLRSSCGSLLSYDWINVPLVYTQVVTIALYSFFLTSLMGRQFTKTNDVDFYVPIFTILQFIFYVGWLKVAEALMNPFGEDDDDFEILYLIKRNKEAAYLIVDDMHVDPPEPQEDKFWDKEIPNYCGNDDQVENIEDESSILLKVQA</sequence>
<name>A0AAV2Q442_MEGNR</name>
<dbReference type="EMBL" id="CAXKWB010003092">
    <property type="protein sequence ID" value="CAL4068349.1"/>
    <property type="molecule type" value="Genomic_DNA"/>
</dbReference>
<gene>
    <name evidence="7" type="ORF">MNOR_LOCUS7151</name>
</gene>
<proteinExistence type="inferred from homology"/>
<comment type="function">
    <text evidence="6">Forms chloride channels.</text>
</comment>
<keyword evidence="6" id="KW-0407">Ion channel</keyword>
<evidence type="ECO:0000256" key="6">
    <source>
        <dbReference type="RuleBase" id="RU363126"/>
    </source>
</evidence>
<dbReference type="Pfam" id="PF01062">
    <property type="entry name" value="Bestrophin"/>
    <property type="match status" value="1"/>
</dbReference>
<keyword evidence="2 6" id="KW-0812">Transmembrane</keyword>
<evidence type="ECO:0000256" key="3">
    <source>
        <dbReference type="ARBA" id="ARBA00022989"/>
    </source>
</evidence>
<keyword evidence="6" id="KW-0868">Chloride</keyword>
<dbReference type="AlphaFoldDB" id="A0AAV2Q442"/>